<dbReference type="Pfam" id="PF07715">
    <property type="entry name" value="Plug"/>
    <property type="match status" value="1"/>
</dbReference>
<evidence type="ECO:0000256" key="1">
    <source>
        <dbReference type="PROSITE-ProRule" id="PRU01360"/>
    </source>
</evidence>
<gene>
    <name evidence="5" type="ORF">SAMN05660413_03114</name>
</gene>
<dbReference type="AlphaFoldDB" id="A0A1I5D123"/>
<dbReference type="SUPFAM" id="SSF49464">
    <property type="entry name" value="Carboxypeptidase regulatory domain-like"/>
    <property type="match status" value="1"/>
</dbReference>
<evidence type="ECO:0000313" key="5">
    <source>
        <dbReference type="EMBL" id="SFN92843.1"/>
    </source>
</evidence>
<comment type="subcellular location">
    <subcellularLocation>
        <location evidence="1">Cell outer membrane</location>
        <topology evidence="1">Multi-pass membrane protein</topology>
    </subcellularLocation>
</comment>
<dbReference type="InterPro" id="IPR023997">
    <property type="entry name" value="TonB-dep_OMP_SusC/RagA_CS"/>
</dbReference>
<dbReference type="OrthoDB" id="9768177at2"/>
<dbReference type="Pfam" id="PF13715">
    <property type="entry name" value="CarbopepD_reg_2"/>
    <property type="match status" value="1"/>
</dbReference>
<feature type="domain" description="TonB-dependent receptor-like beta-barrel" evidence="3">
    <location>
        <begin position="502"/>
        <end position="1020"/>
    </location>
</feature>
<evidence type="ECO:0000259" key="4">
    <source>
        <dbReference type="Pfam" id="PF07715"/>
    </source>
</evidence>
<dbReference type="GO" id="GO:0009279">
    <property type="term" value="C:cell outer membrane"/>
    <property type="evidence" value="ECO:0007669"/>
    <property type="project" value="UniProtKB-SubCell"/>
</dbReference>
<dbReference type="NCBIfam" id="TIGR04057">
    <property type="entry name" value="SusC_RagA_signa"/>
    <property type="match status" value="1"/>
</dbReference>
<dbReference type="Pfam" id="PF00593">
    <property type="entry name" value="TonB_dep_Rec_b-barrel"/>
    <property type="match status" value="1"/>
</dbReference>
<dbReference type="SUPFAM" id="SSF56935">
    <property type="entry name" value="Porins"/>
    <property type="match status" value="1"/>
</dbReference>
<dbReference type="Gene3D" id="2.60.40.1120">
    <property type="entry name" value="Carboxypeptidase-like, regulatory domain"/>
    <property type="match status" value="1"/>
</dbReference>
<proteinExistence type="inferred from homology"/>
<dbReference type="PROSITE" id="PS52016">
    <property type="entry name" value="TONB_DEPENDENT_REC_3"/>
    <property type="match status" value="1"/>
</dbReference>
<dbReference type="EMBL" id="FOVL01000027">
    <property type="protein sequence ID" value="SFN92843.1"/>
    <property type="molecule type" value="Genomic_DNA"/>
</dbReference>
<dbReference type="NCBIfam" id="TIGR04056">
    <property type="entry name" value="OMP_RagA_SusC"/>
    <property type="match status" value="1"/>
</dbReference>
<dbReference type="InterPro" id="IPR039426">
    <property type="entry name" value="TonB-dep_rcpt-like"/>
</dbReference>
<protein>
    <submittedName>
        <fullName evidence="5">TonB-linked outer membrane protein, SusC/RagA family</fullName>
    </submittedName>
</protein>
<dbReference type="InterPro" id="IPR000531">
    <property type="entry name" value="Beta-barrel_TonB"/>
</dbReference>
<keyword evidence="1" id="KW-0998">Cell outer membrane</keyword>
<keyword evidence="1 2" id="KW-0472">Membrane</keyword>
<reference evidence="5 6" key="1">
    <citation type="submission" date="2016-10" db="EMBL/GenBank/DDBJ databases">
        <authorList>
            <person name="de Groot N.N."/>
        </authorList>
    </citation>
    <scope>NUCLEOTIDE SEQUENCE [LARGE SCALE GENOMIC DNA]</scope>
    <source>
        <strain evidence="5 6">DSM 17794</strain>
    </source>
</reference>
<dbReference type="InterPro" id="IPR037066">
    <property type="entry name" value="Plug_dom_sf"/>
</dbReference>
<evidence type="ECO:0000256" key="2">
    <source>
        <dbReference type="RuleBase" id="RU003357"/>
    </source>
</evidence>
<name>A0A1I5D123_9FLAO</name>
<comment type="similarity">
    <text evidence="1 2">Belongs to the TonB-dependent receptor family.</text>
</comment>
<dbReference type="Gene3D" id="2.170.130.10">
    <property type="entry name" value="TonB-dependent receptor, plug domain"/>
    <property type="match status" value="1"/>
</dbReference>
<dbReference type="InterPro" id="IPR008969">
    <property type="entry name" value="CarboxyPept-like_regulatory"/>
</dbReference>
<dbReference type="InterPro" id="IPR023996">
    <property type="entry name" value="TonB-dep_OMP_SusC/RagA"/>
</dbReference>
<keyword evidence="1" id="KW-1134">Transmembrane beta strand</keyword>
<dbReference type="Gene3D" id="3.55.50.30">
    <property type="match status" value="1"/>
</dbReference>
<keyword evidence="2" id="KW-0798">TonB box</keyword>
<dbReference type="RefSeq" id="WP_093411316.1">
    <property type="nucleotide sequence ID" value="NZ_FOVL01000027.1"/>
</dbReference>
<evidence type="ECO:0000313" key="6">
    <source>
        <dbReference type="Proteomes" id="UP000199153"/>
    </source>
</evidence>
<dbReference type="STRING" id="287099.SAMN05660413_03114"/>
<keyword evidence="1" id="KW-0812">Transmembrane</keyword>
<feature type="domain" description="TonB-dependent receptor plug" evidence="4">
    <location>
        <begin position="223"/>
        <end position="327"/>
    </location>
</feature>
<dbReference type="InterPro" id="IPR012910">
    <property type="entry name" value="Plug_dom"/>
</dbReference>
<evidence type="ECO:0000259" key="3">
    <source>
        <dbReference type="Pfam" id="PF00593"/>
    </source>
</evidence>
<keyword evidence="6" id="KW-1185">Reference proteome</keyword>
<dbReference type="Proteomes" id="UP000199153">
    <property type="component" value="Unassembled WGS sequence"/>
</dbReference>
<sequence>MNTNLQFFLNNFFKSIAFLVVGLHSCLGGIEAHATTIKDTSISIEVENASILEVFSAIEDKTRFTFVFDESIKQNQYTFTFNLVNEKLEKLLNKITDKTGFSFKKINNTITVYKKPEKKEKPKPKHSQNEQQRLEGMILDEDGLPLPGVTIQIKDSNRGTITNMSGEFFLMVDSDDILVVSFIGFETQEIPVEGRFNINITLQENLDALDEVVVVGYGTQKEENVVGSISTANLGNIETRPSANIASSLQGAVPGLNIRSSSGGDPSTTPEINIRGFNSINGGSPLIIIDGIEGDIANINPNDIESVTVLKDAGAAAIYGARGSFGVVLITTKSGKEGEFNVEYSNNTGFTTNTTRTDFVTNPATYARWVDGAIGSYHSGCYVCYDDEDMEIAEQVGNGEREPFYEEQPDGTYKFFGNTDFYDLLFKDRRSHQINNISVSGGSDKLTGVISGRTYEREKIQNIQDAEMKRYNLQLKLSATPYDWLKLSALSRFSSRFDEEYAGTKNGWGGEFGVSKWRDLFPNHPAFVDGYGVSVGRTRNGYVGRLGALKEGAAHRQWQYENLTNTLGAEIKPIEGLVLNMNYNYSIDRTDRTFSYKPFSYLSGEKLELIENAGLNRLNEYRWKDNYTAINIYGTYTREIADKHNFKLMLGFNQEEFDRDRVGMGIEDLLTRDKANIAFGTEMLNMEGSTLEWAIQGYFGRFNYDYDGKYLLEVNARYDGSSRFPEENRWGLFPSVAGGWIVDKEDFWTPLESAISSLKLKASYGKLGNQSVGVNTFRQLIGMGRTSWLFDGEQENYARVPAPLPANIGWEKITSTNVGVDMGFLDDKLTASAEWYERHTRDMYLPGEPLPGVFGASEPRRNYAAMRNRGFEVTLGYNDQFNVLGSELSLSAQANVSNNRGVITKFDNPNGLLSTFWEGQQIGEIWGYRIDGQFQSDEEAAAFQNEYGRDNLFRVYRGILDYGSNSDWNLLRGGDLRYVDTDGDGSIDNGNNTLEDPGDLVPIGNAMPQFPFGFNVNASWKNFDVTVIGQGVAKQDWYPNGPLYWATFHRPYTSFIRKDLLDQVWDPAHPNDPNRIYPQRQRAYNALSAGRMSYNYNDHFLTNIGYLRIKNLTVGYTIPTTITNKVNIKRLRIFLSGENMFTWSFGGLTKYLDPEEVGAHVSYSNPNSVSGRSATNTQLYPMGKTFSAGVQINL</sequence>
<keyword evidence="1" id="KW-0813">Transport</keyword>
<accession>A0A1I5D123</accession>
<organism evidence="5 6">
    <name type="scientific">Salegentibacter flavus</name>
    <dbReference type="NCBI Taxonomy" id="287099"/>
    <lineage>
        <taxon>Bacteria</taxon>
        <taxon>Pseudomonadati</taxon>
        <taxon>Bacteroidota</taxon>
        <taxon>Flavobacteriia</taxon>
        <taxon>Flavobacteriales</taxon>
        <taxon>Flavobacteriaceae</taxon>
        <taxon>Salegentibacter</taxon>
    </lineage>
</organism>